<name>A0AAW2Z9T5_9EUKA</name>
<dbReference type="InterPro" id="IPR013815">
    <property type="entry name" value="ATP_grasp_subdomain_1"/>
</dbReference>
<comment type="caution">
    <text evidence="19">The sequence shown here is derived from an EMBL/GenBank/DDBJ whole genome shotgun (WGS) entry which is preliminary data.</text>
</comment>
<evidence type="ECO:0000256" key="13">
    <source>
        <dbReference type="ARBA" id="ARBA00047359"/>
    </source>
</evidence>
<dbReference type="NCBIfam" id="NF003671">
    <property type="entry name" value="PRK05294.1"/>
    <property type="match status" value="1"/>
</dbReference>
<dbReference type="InterPro" id="IPR006275">
    <property type="entry name" value="CPSase_lsu"/>
</dbReference>
<dbReference type="InterPro" id="IPR011761">
    <property type="entry name" value="ATP-grasp"/>
</dbReference>
<dbReference type="SMART" id="SM00851">
    <property type="entry name" value="MGS"/>
    <property type="match status" value="1"/>
</dbReference>
<evidence type="ECO:0000259" key="17">
    <source>
        <dbReference type="PROSITE" id="PS50975"/>
    </source>
</evidence>
<dbReference type="Gene3D" id="1.10.1030.10">
    <property type="entry name" value="Carbamoyl-phosphate synthetase, large subunit oligomerisation domain"/>
    <property type="match status" value="1"/>
</dbReference>
<evidence type="ECO:0000256" key="7">
    <source>
        <dbReference type="ARBA" id="ARBA00022723"/>
    </source>
</evidence>
<dbReference type="FunFam" id="3.30.1490.20:FF:000001">
    <property type="entry name" value="Carbamoyl-phosphate synthase large chain"/>
    <property type="match status" value="1"/>
</dbReference>
<feature type="domain" description="ATP-grasp" evidence="17">
    <location>
        <begin position="1073"/>
        <end position="1264"/>
    </location>
</feature>
<dbReference type="NCBIfam" id="NF009455">
    <property type="entry name" value="PRK12815.1"/>
    <property type="match status" value="1"/>
</dbReference>
<dbReference type="PROSITE" id="PS50975">
    <property type="entry name" value="ATP_GRASP"/>
    <property type="match status" value="2"/>
</dbReference>
<dbReference type="PRINTS" id="PR00096">
    <property type="entry name" value="GATASE"/>
</dbReference>
<dbReference type="InterPro" id="IPR036897">
    <property type="entry name" value="CarbamoylP_synth_lsu_oligo_sf"/>
</dbReference>
<dbReference type="GO" id="GO:0046872">
    <property type="term" value="F:metal ion binding"/>
    <property type="evidence" value="ECO:0007669"/>
    <property type="project" value="UniProtKB-KW"/>
</dbReference>
<reference evidence="19 20" key="1">
    <citation type="submission" date="2024-03" db="EMBL/GenBank/DDBJ databases">
        <title>The Acrasis kona genome and developmental transcriptomes reveal deep origins of eukaryotic multicellular pathways.</title>
        <authorList>
            <person name="Sheikh S."/>
            <person name="Fu C.-J."/>
            <person name="Brown M.W."/>
            <person name="Baldauf S.L."/>
        </authorList>
    </citation>
    <scope>NUCLEOTIDE SEQUENCE [LARGE SCALE GENOMIC DNA]</scope>
    <source>
        <strain evidence="19 20">ATCC MYA-3509</strain>
    </source>
</reference>
<keyword evidence="11" id="KW-0464">Manganese</keyword>
<dbReference type="InterPro" id="IPR011607">
    <property type="entry name" value="MGS-like_dom"/>
</dbReference>
<comment type="catalytic activity">
    <reaction evidence="14">
        <text>hydrogencarbonate + L-glutamine + 2 ATP + H2O = carbamoyl phosphate + L-glutamate + 2 ADP + phosphate + 2 H(+)</text>
        <dbReference type="Rhea" id="RHEA:18633"/>
        <dbReference type="ChEBI" id="CHEBI:15377"/>
        <dbReference type="ChEBI" id="CHEBI:15378"/>
        <dbReference type="ChEBI" id="CHEBI:17544"/>
        <dbReference type="ChEBI" id="CHEBI:29985"/>
        <dbReference type="ChEBI" id="CHEBI:30616"/>
        <dbReference type="ChEBI" id="CHEBI:43474"/>
        <dbReference type="ChEBI" id="CHEBI:58228"/>
        <dbReference type="ChEBI" id="CHEBI:58359"/>
        <dbReference type="ChEBI" id="CHEBI:456216"/>
        <dbReference type="EC" id="6.3.5.5"/>
    </reaction>
</comment>
<dbReference type="FunFam" id="3.40.50.20:FF:000001">
    <property type="entry name" value="Carbamoyl-phosphate synthase large chain"/>
    <property type="match status" value="1"/>
</dbReference>
<keyword evidence="9 16" id="KW-0547">Nucleotide-binding</keyword>
<dbReference type="InterPro" id="IPR036480">
    <property type="entry name" value="CarbP_synth_ssu_N_sf"/>
</dbReference>
<dbReference type="EC" id="6.3.4.16" evidence="12"/>
<dbReference type="InterPro" id="IPR035686">
    <property type="entry name" value="CPSase_GATase1"/>
</dbReference>
<dbReference type="FunFam" id="3.50.30.20:FF:000002">
    <property type="entry name" value="Carbamoyl-phosphate synthase 1, mitochondrial"/>
    <property type="match status" value="1"/>
</dbReference>
<keyword evidence="4" id="KW-0055">Arginine biosynthesis</keyword>
<dbReference type="PRINTS" id="PR00098">
    <property type="entry name" value="CPSASE"/>
</dbReference>
<evidence type="ECO:0000259" key="18">
    <source>
        <dbReference type="PROSITE" id="PS51855"/>
    </source>
</evidence>
<dbReference type="PANTHER" id="PTHR11405:SF53">
    <property type="entry name" value="CARBAMOYL-PHOSPHATE SYNTHASE [AMMONIA], MITOCHONDRIAL"/>
    <property type="match status" value="1"/>
</dbReference>
<evidence type="ECO:0000256" key="11">
    <source>
        <dbReference type="ARBA" id="ARBA00023211"/>
    </source>
</evidence>
<dbReference type="Pfam" id="PF00117">
    <property type="entry name" value="GATase"/>
    <property type="match status" value="1"/>
</dbReference>
<dbReference type="GO" id="GO:0006541">
    <property type="term" value="P:glutamine metabolic process"/>
    <property type="evidence" value="ECO:0007669"/>
    <property type="project" value="InterPro"/>
</dbReference>
<keyword evidence="8" id="KW-0677">Repeat</keyword>
<dbReference type="SUPFAM" id="SSF52317">
    <property type="entry name" value="Class I glutamine amidotransferase-like"/>
    <property type="match status" value="1"/>
</dbReference>
<evidence type="ECO:0000256" key="6">
    <source>
        <dbReference type="ARBA" id="ARBA00022605"/>
    </source>
</evidence>
<dbReference type="Pfam" id="PF02786">
    <property type="entry name" value="CPSase_L_D2"/>
    <property type="match status" value="2"/>
</dbReference>
<dbReference type="Gene3D" id="3.40.50.20">
    <property type="match status" value="2"/>
</dbReference>
<accession>A0AAW2Z9T5</accession>
<dbReference type="Gene3D" id="3.30.1490.20">
    <property type="entry name" value="ATP-grasp fold, A domain"/>
    <property type="match status" value="1"/>
</dbReference>
<evidence type="ECO:0000256" key="16">
    <source>
        <dbReference type="PROSITE-ProRule" id="PRU00409"/>
    </source>
</evidence>
<dbReference type="EC" id="6.3.5.5" evidence="3"/>
<dbReference type="SUPFAM" id="SSF52335">
    <property type="entry name" value="Methylglyoxal synthase-like"/>
    <property type="match status" value="1"/>
</dbReference>
<evidence type="ECO:0000256" key="3">
    <source>
        <dbReference type="ARBA" id="ARBA00012738"/>
    </source>
</evidence>
<comment type="similarity">
    <text evidence="2">Belongs to the CarB family.</text>
</comment>
<dbReference type="InterPro" id="IPR002474">
    <property type="entry name" value="CarbamoylP_synth_ssu_N"/>
</dbReference>
<keyword evidence="6" id="KW-0028">Amino-acid biosynthesis</keyword>
<dbReference type="Gene3D" id="3.50.30.20">
    <property type="entry name" value="Carbamoyl-phosphate synthase small subunit, N-terminal domain"/>
    <property type="match status" value="1"/>
</dbReference>
<dbReference type="InterPro" id="IPR005480">
    <property type="entry name" value="CPSase_lsu_oligo"/>
</dbReference>
<feature type="domain" description="ATP-grasp" evidence="17">
    <location>
        <begin position="527"/>
        <end position="719"/>
    </location>
</feature>
<protein>
    <recommendedName>
        <fullName evidence="15">Carbamoyl phosphate synthase arginine-specific large chain</fullName>
        <ecNumber evidence="12">6.3.4.16</ecNumber>
        <ecNumber evidence="3">6.3.5.5</ecNumber>
    </recommendedName>
</protein>
<comment type="pathway">
    <text evidence="1">Amino-acid biosynthesis; L-arginine biosynthesis; carbamoyl phosphate from bicarbonate: step 1/1.</text>
</comment>
<dbReference type="GO" id="GO:0006526">
    <property type="term" value="P:L-arginine biosynthetic process"/>
    <property type="evidence" value="ECO:0007669"/>
    <property type="project" value="UniProtKB-KW"/>
</dbReference>
<evidence type="ECO:0000256" key="2">
    <source>
        <dbReference type="ARBA" id="ARBA00009799"/>
    </source>
</evidence>
<keyword evidence="5" id="KW-0436">Ligase</keyword>
<dbReference type="Pfam" id="PF00988">
    <property type="entry name" value="CPSase_sm_chain"/>
    <property type="match status" value="1"/>
</dbReference>
<dbReference type="Proteomes" id="UP001431209">
    <property type="component" value="Unassembled WGS sequence"/>
</dbReference>
<dbReference type="InterPro" id="IPR005483">
    <property type="entry name" value="CPSase_dom"/>
</dbReference>
<evidence type="ECO:0000256" key="8">
    <source>
        <dbReference type="ARBA" id="ARBA00022737"/>
    </source>
</evidence>
<dbReference type="SUPFAM" id="SSF52021">
    <property type="entry name" value="Carbamoyl phosphate synthetase, small subunit N-terminal domain"/>
    <property type="match status" value="1"/>
</dbReference>
<dbReference type="InterPro" id="IPR016185">
    <property type="entry name" value="PreATP-grasp_dom_sf"/>
</dbReference>
<dbReference type="InterPro" id="IPR029062">
    <property type="entry name" value="Class_I_gatase-like"/>
</dbReference>
<dbReference type="PROSITE" id="PS51273">
    <property type="entry name" value="GATASE_TYPE_1"/>
    <property type="match status" value="1"/>
</dbReference>
<evidence type="ECO:0000256" key="10">
    <source>
        <dbReference type="ARBA" id="ARBA00022840"/>
    </source>
</evidence>
<dbReference type="Pfam" id="PF25596">
    <property type="entry name" value="CPSase_L_D1"/>
    <property type="match status" value="2"/>
</dbReference>
<sequence>MYTLNTTIESRRKSESRGCAEGKIGHLLLDDGKRYSGVSFGAEGTISGEVVFTTAMVGYPESLTDPSYQGQILVLTYPLVGNYGVPSSEEVDTFGLPLHMESNKVHIAGLIVQDYSHNCSHWQAAQALGSWLKEHNVPALYNIDTRALTKHLRHGSRLGRIAFEKSQELLPFHDPNVTNIVETVSTKTVKEFGNPQNPKIIAVDCGIKYNIIRCLLKRDLFVKLVPFDYNYTNEHYDGLFFSNGPGDARRCVDTIKHLKHAFTRNTPIFGICLGSQLMGAASGAEVYKMPFGNRGHNQPCIDQITQKCYITSQNHGFAIRSETLPSEWRPLFVNANDGSNEGIYHVSKPFFSAQFHPEACGGPLDTMYLFDQFERYIRLNMSGSSISIPQPVPFVNKRLDVRKVIILGSGGLTIGQAGEFDYSGSQCIKALKEEGIETILINPNIATVQTSKDLADKVYFLPVTPEQVEKVIIKEKPDSILLSFGGQTGLNCGVKLYEAGILERHNVRVLGTPVSAIVDTEDRDRFNLRMREIDEKIATSQACNTLQEAVAAANRIGYPIIARAAFALGGLGSGFANNDEELKQIAKIAFASSPQLLIERSVKGWKEVEYEVVRDCHDNCIVVCNMENFDPVGVHTGESIVVCPSQTLSNTEYHMLRATAIKVIRHLGIVGECNIQYALNPESLEYVIIEVNARLSRSSALASKATGYPLAFVAAKLALGIDLPSVRNAVTRVTTACFEPSIDYCVVKMPRWDLSKFKQVSREIGSAMKSVGEVMAIGRNFQETIQKAIRMVNTSYTGFDAPQSLTTGQSPYYKNLDRELSHPTDKRIFAIADAMQNHSYTVDHIHELTKIDKWFLYKLQNISDVKHDMMNTAGDMSRELLLQAKMVGFSDAQIASYTHSDESNIRQLRYAMNVMPCVKQIDTMAAEYPAQTNYLYTTYCADLDHSHDVTFDDNGIMVLGSGVYRIGSSVEFDYCAVMCIRTLREMGYKTIMVNYNPETVSTDYDESDKLYFEELSLERVMDIYRLESSRGVIVCMGGQQPNNIALSLQSNGVNILGTNPIDIDKAENRHLFSTLLDGMNVAQPKWDSLQSISQAQDFCKTVDYPVLVRPSYVLSGAAMNVAHSQKELVDYLKKATSVSPDHPVVVTQFITGAREIEMDGVCLNGNVLVHAVSEHLEDAGVHSGDAHMVLPPHTLSQIIVDNVISHGSNICKALNITGPFNMQFLCKDGVVKVIECNVRASRSFPFVSKTLNTSFVRIATKAIVAKAFWKDASESDVMTFDENVMHQNQLKHVAVKVPMFSFKRLDKSDPSVGVEMASTGEVACFGRNHMEAFLKAKISSNFFKSGKSKLQNLLIATAPANHKSSEFVNFSRSVVDMLEMEFNIYTSHSIGERLRRYARVNIEKLQFLDLDSKSDLVLDKIHNNEIDLVVDVPQKNEEEHAHYLIRRSAVNHEVPLFNNYQIFDTYVKSVHSEVVLETEHYGEYIHE</sequence>
<dbReference type="InterPro" id="IPR005479">
    <property type="entry name" value="CPAse_ATP-bd"/>
</dbReference>
<dbReference type="PANTHER" id="PTHR11405">
    <property type="entry name" value="CARBAMOYLTRANSFERASE FAMILY MEMBER"/>
    <property type="match status" value="1"/>
</dbReference>
<dbReference type="Gene3D" id="3.40.50.1380">
    <property type="entry name" value="Methylglyoxal synthase-like domain"/>
    <property type="match status" value="1"/>
</dbReference>
<dbReference type="HAMAP" id="MF_01209">
    <property type="entry name" value="CPSase_S_chain"/>
    <property type="match status" value="1"/>
</dbReference>
<dbReference type="GO" id="GO:0005524">
    <property type="term" value="F:ATP binding"/>
    <property type="evidence" value="ECO:0007669"/>
    <property type="project" value="UniProtKB-UniRule"/>
</dbReference>
<dbReference type="PRINTS" id="PR00099">
    <property type="entry name" value="CPSGATASE"/>
</dbReference>
<evidence type="ECO:0000256" key="15">
    <source>
        <dbReference type="ARBA" id="ARBA00074189"/>
    </source>
</evidence>
<dbReference type="InterPro" id="IPR017926">
    <property type="entry name" value="GATASE"/>
</dbReference>
<comment type="catalytic activity">
    <reaction evidence="13">
        <text>hydrogencarbonate + NH4(+) + 2 ATP = carbamoyl phosphate + 2 ADP + phosphate + 2 H(+)</text>
        <dbReference type="Rhea" id="RHEA:18029"/>
        <dbReference type="ChEBI" id="CHEBI:15378"/>
        <dbReference type="ChEBI" id="CHEBI:17544"/>
        <dbReference type="ChEBI" id="CHEBI:28938"/>
        <dbReference type="ChEBI" id="CHEBI:30616"/>
        <dbReference type="ChEBI" id="CHEBI:43474"/>
        <dbReference type="ChEBI" id="CHEBI:58228"/>
        <dbReference type="ChEBI" id="CHEBI:456216"/>
        <dbReference type="EC" id="6.3.4.16"/>
    </reaction>
</comment>
<dbReference type="GO" id="GO:0006207">
    <property type="term" value="P:'de novo' pyrimidine nucleobase biosynthetic process"/>
    <property type="evidence" value="ECO:0007669"/>
    <property type="project" value="InterPro"/>
</dbReference>
<dbReference type="SMART" id="SM01096">
    <property type="entry name" value="CPSase_L_D3"/>
    <property type="match status" value="1"/>
</dbReference>
<dbReference type="NCBIfam" id="TIGR01368">
    <property type="entry name" value="CPSaseIIsmall"/>
    <property type="match status" value="1"/>
</dbReference>
<dbReference type="InterPro" id="IPR058047">
    <property type="entry name" value="CPSase_preATP-grasp"/>
</dbReference>
<dbReference type="PROSITE" id="PS00867">
    <property type="entry name" value="CPSASE_2"/>
    <property type="match status" value="2"/>
</dbReference>
<dbReference type="FunFam" id="3.30.470.20:FF:000026">
    <property type="entry name" value="Carbamoyl-phosphate synthase large chain"/>
    <property type="match status" value="1"/>
</dbReference>
<keyword evidence="20" id="KW-1185">Reference proteome</keyword>
<dbReference type="FunFam" id="1.10.1030.10:FF:000001">
    <property type="entry name" value="Carbamoyl-phosphate synthase large chain"/>
    <property type="match status" value="1"/>
</dbReference>
<dbReference type="InterPro" id="IPR036914">
    <property type="entry name" value="MGS-like_dom_sf"/>
</dbReference>
<gene>
    <name evidence="19" type="ORF">AKO1_001824</name>
</gene>
<dbReference type="GO" id="GO:0004088">
    <property type="term" value="F:carbamoyl-phosphate synthase (glutamine-hydrolyzing) activity"/>
    <property type="evidence" value="ECO:0007669"/>
    <property type="project" value="UniProtKB-EC"/>
</dbReference>
<evidence type="ECO:0000256" key="12">
    <source>
        <dbReference type="ARBA" id="ARBA00044063"/>
    </source>
</evidence>
<dbReference type="PROSITE" id="PS00866">
    <property type="entry name" value="CPSASE_1"/>
    <property type="match status" value="1"/>
</dbReference>
<keyword evidence="7" id="KW-0479">Metal-binding</keyword>
<dbReference type="Gene3D" id="3.30.470.20">
    <property type="entry name" value="ATP-grasp fold, B domain"/>
    <property type="match status" value="2"/>
</dbReference>
<dbReference type="PROSITE" id="PS51855">
    <property type="entry name" value="MGS"/>
    <property type="match status" value="1"/>
</dbReference>
<dbReference type="SMART" id="SM01097">
    <property type="entry name" value="CPSase_sm_chain"/>
    <property type="match status" value="1"/>
</dbReference>
<dbReference type="GO" id="GO:0005737">
    <property type="term" value="C:cytoplasm"/>
    <property type="evidence" value="ECO:0007669"/>
    <property type="project" value="TreeGrafter"/>
</dbReference>
<dbReference type="CDD" id="cd01744">
    <property type="entry name" value="GATase1_CPSase"/>
    <property type="match status" value="1"/>
</dbReference>
<evidence type="ECO:0000256" key="4">
    <source>
        <dbReference type="ARBA" id="ARBA00022571"/>
    </source>
</evidence>
<keyword evidence="10 16" id="KW-0067">ATP-binding</keyword>
<dbReference type="NCBIfam" id="TIGR01369">
    <property type="entry name" value="CPSaseII_lrg"/>
    <property type="match status" value="1"/>
</dbReference>
<dbReference type="FunFam" id="3.30.470.20:FF:000001">
    <property type="entry name" value="Carbamoyl-phosphate synthase large chain"/>
    <property type="match status" value="1"/>
</dbReference>
<dbReference type="Gene3D" id="3.40.50.880">
    <property type="match status" value="1"/>
</dbReference>
<dbReference type="SUPFAM" id="SSF48108">
    <property type="entry name" value="Carbamoyl phosphate synthetase, large subunit connection domain"/>
    <property type="match status" value="1"/>
</dbReference>
<evidence type="ECO:0000256" key="9">
    <source>
        <dbReference type="ARBA" id="ARBA00022741"/>
    </source>
</evidence>
<dbReference type="Pfam" id="PF02787">
    <property type="entry name" value="CPSase_L_D3"/>
    <property type="match status" value="1"/>
</dbReference>
<organism evidence="19 20">
    <name type="scientific">Acrasis kona</name>
    <dbReference type="NCBI Taxonomy" id="1008807"/>
    <lineage>
        <taxon>Eukaryota</taxon>
        <taxon>Discoba</taxon>
        <taxon>Heterolobosea</taxon>
        <taxon>Tetramitia</taxon>
        <taxon>Eutetramitia</taxon>
        <taxon>Acrasidae</taxon>
        <taxon>Acrasis</taxon>
    </lineage>
</organism>
<evidence type="ECO:0000313" key="20">
    <source>
        <dbReference type="Proteomes" id="UP001431209"/>
    </source>
</evidence>
<dbReference type="InterPro" id="IPR006274">
    <property type="entry name" value="CarbamoylP_synth_ssu"/>
</dbReference>
<dbReference type="SUPFAM" id="SSF52440">
    <property type="entry name" value="PreATP-grasp domain"/>
    <property type="match status" value="2"/>
</dbReference>
<evidence type="ECO:0000256" key="14">
    <source>
        <dbReference type="ARBA" id="ARBA00048816"/>
    </source>
</evidence>
<feature type="domain" description="MGS-like" evidence="18">
    <location>
        <begin position="1343"/>
        <end position="1487"/>
    </location>
</feature>
<dbReference type="NCBIfam" id="NF009475">
    <property type="entry name" value="PRK12838.1"/>
    <property type="match status" value="1"/>
</dbReference>
<dbReference type="FunFam" id="3.40.50.20:FF:000002">
    <property type="entry name" value="Carbamoyl-phosphate synthase large chain"/>
    <property type="match status" value="1"/>
</dbReference>
<evidence type="ECO:0000256" key="1">
    <source>
        <dbReference type="ARBA" id="ARBA00005077"/>
    </source>
</evidence>
<dbReference type="SUPFAM" id="SSF56059">
    <property type="entry name" value="Glutathione synthetase ATP-binding domain-like"/>
    <property type="match status" value="2"/>
</dbReference>
<dbReference type="GO" id="GO:0004087">
    <property type="term" value="F:carbamoyl-phosphate synthase (ammonia) activity"/>
    <property type="evidence" value="ECO:0007669"/>
    <property type="project" value="UniProtKB-EC"/>
</dbReference>
<evidence type="ECO:0000313" key="19">
    <source>
        <dbReference type="EMBL" id="KAL0486174.1"/>
    </source>
</evidence>
<proteinExistence type="inferred from homology"/>
<dbReference type="EMBL" id="JAOPGA020001203">
    <property type="protein sequence ID" value="KAL0486174.1"/>
    <property type="molecule type" value="Genomic_DNA"/>
</dbReference>
<evidence type="ECO:0000256" key="5">
    <source>
        <dbReference type="ARBA" id="ARBA00022598"/>
    </source>
</evidence>